<sequence length="405" mass="43053">MTHYIVVGAGQAGQSIVTTLRGQGFEGQITLIGEESAIPYQRPPLSKAYLLGDMELDRLYLRPTQYYVDENIDLRISALVTGIDAAAKTITLETGGNVETLHYDALALTTGSAARRLPAAIGGDLDGVYTMRSLADADAVAPEFVAGKSVLIVGGGYIGLEAAAVAAKKGLKVTLVEMSDRILQRVASRETSDYFRTLHESHGVIIREGVGLNRLTGETRVTGAELSDGSTLDVDFVIVGVGIVPGTALAEAAGIAVDNGIKTDLFARTSDPSIYAAGDCASYPQNGVQVRLESVGNAIDQGAIVAKNMLGQNVEYTPKPWFWSDQYDVKLQIAGLSIGHDQVVVRDGAGMRSHWYYKDGKLIAIDAMGDTRGYMVAKRLIESGKTADTMVVADPNADLKALLKV</sequence>
<dbReference type="Pfam" id="PF07992">
    <property type="entry name" value="Pyr_redox_2"/>
    <property type="match status" value="1"/>
</dbReference>
<feature type="domain" description="FAD/NAD(P)-binding" evidence="5">
    <location>
        <begin position="3"/>
        <end position="302"/>
    </location>
</feature>
<dbReference type="PRINTS" id="PR00411">
    <property type="entry name" value="PNDRDTASEI"/>
</dbReference>
<dbReference type="PRINTS" id="PR00368">
    <property type="entry name" value="FADPNR"/>
</dbReference>
<accession>A0A1Y5S414</accession>
<evidence type="ECO:0000259" key="5">
    <source>
        <dbReference type="Pfam" id="PF07992"/>
    </source>
</evidence>
<comment type="cofactor">
    <cofactor evidence="1">
        <name>FAD</name>
        <dbReference type="ChEBI" id="CHEBI:57692"/>
    </cofactor>
</comment>
<evidence type="ECO:0000256" key="4">
    <source>
        <dbReference type="ARBA" id="ARBA00023002"/>
    </source>
</evidence>
<dbReference type="PANTHER" id="PTHR43557">
    <property type="entry name" value="APOPTOSIS-INDUCING FACTOR 1"/>
    <property type="match status" value="1"/>
</dbReference>
<dbReference type="EMBL" id="FWFW01000003">
    <property type="protein sequence ID" value="SLN31871.1"/>
    <property type="molecule type" value="Genomic_DNA"/>
</dbReference>
<keyword evidence="4 7" id="KW-0560">Oxidoreductase</keyword>
<dbReference type="InterPro" id="IPR023753">
    <property type="entry name" value="FAD/NAD-binding_dom"/>
</dbReference>
<dbReference type="AlphaFoldDB" id="A0A1Y5S414"/>
<feature type="domain" description="Reductase C-terminal" evidence="6">
    <location>
        <begin position="321"/>
        <end position="403"/>
    </location>
</feature>
<dbReference type="InterPro" id="IPR050446">
    <property type="entry name" value="FAD-oxidoreductase/Apoptosis"/>
</dbReference>
<dbReference type="Pfam" id="PF14759">
    <property type="entry name" value="Reductase_C"/>
    <property type="match status" value="1"/>
</dbReference>
<keyword evidence="8" id="KW-1185">Reference proteome</keyword>
<dbReference type="GO" id="GO:0016651">
    <property type="term" value="F:oxidoreductase activity, acting on NAD(P)H"/>
    <property type="evidence" value="ECO:0007669"/>
    <property type="project" value="TreeGrafter"/>
</dbReference>
<evidence type="ECO:0000256" key="1">
    <source>
        <dbReference type="ARBA" id="ARBA00001974"/>
    </source>
</evidence>
<keyword evidence="3" id="KW-0274">FAD</keyword>
<evidence type="ECO:0000256" key="2">
    <source>
        <dbReference type="ARBA" id="ARBA00022630"/>
    </source>
</evidence>
<dbReference type="InterPro" id="IPR028202">
    <property type="entry name" value="Reductase_C"/>
</dbReference>
<dbReference type="RefSeq" id="WP_085848131.1">
    <property type="nucleotide sequence ID" value="NZ_FNZV01000008.1"/>
</dbReference>
<dbReference type="GO" id="GO:0005737">
    <property type="term" value="C:cytoplasm"/>
    <property type="evidence" value="ECO:0007669"/>
    <property type="project" value="TreeGrafter"/>
</dbReference>
<dbReference type="OrthoDB" id="7809559at2"/>
<evidence type="ECO:0000259" key="6">
    <source>
        <dbReference type="Pfam" id="PF14759"/>
    </source>
</evidence>
<proteinExistence type="predicted"/>
<dbReference type="Proteomes" id="UP000193307">
    <property type="component" value="Unassembled WGS sequence"/>
</dbReference>
<gene>
    <name evidence="7" type="primary">fdr</name>
    <name evidence="7" type="ORF">PAM7971_01237</name>
</gene>
<protein>
    <submittedName>
        <fullName evidence="7">Ferredoxin--NAD(P)(+) reductase fdr</fullName>
        <ecNumber evidence="7">1.18.1.2</ecNumber>
    </submittedName>
</protein>
<dbReference type="Gene3D" id="3.50.50.60">
    <property type="entry name" value="FAD/NAD(P)-binding domain"/>
    <property type="match status" value="2"/>
</dbReference>
<dbReference type="SUPFAM" id="SSF55424">
    <property type="entry name" value="FAD/NAD-linked reductases, dimerisation (C-terminal) domain"/>
    <property type="match status" value="1"/>
</dbReference>
<dbReference type="STRING" id="658057.SAMN04488032_10871"/>
<dbReference type="GO" id="GO:0004324">
    <property type="term" value="F:ferredoxin-NADP+ reductase activity"/>
    <property type="evidence" value="ECO:0007669"/>
    <property type="project" value="UniProtKB-EC"/>
</dbReference>
<name>A0A1Y5S414_9RHOB</name>
<dbReference type="InterPro" id="IPR016156">
    <property type="entry name" value="FAD/NAD-linked_Rdtase_dimer_sf"/>
</dbReference>
<organism evidence="7 8">
    <name type="scientific">Pacificibacter marinus</name>
    <dbReference type="NCBI Taxonomy" id="658057"/>
    <lineage>
        <taxon>Bacteria</taxon>
        <taxon>Pseudomonadati</taxon>
        <taxon>Pseudomonadota</taxon>
        <taxon>Alphaproteobacteria</taxon>
        <taxon>Rhodobacterales</taxon>
        <taxon>Roseobacteraceae</taxon>
        <taxon>Pacificibacter</taxon>
    </lineage>
</organism>
<evidence type="ECO:0000313" key="7">
    <source>
        <dbReference type="EMBL" id="SLN31871.1"/>
    </source>
</evidence>
<dbReference type="Gene3D" id="3.30.390.30">
    <property type="match status" value="1"/>
</dbReference>
<dbReference type="EC" id="1.18.1.2" evidence="7"/>
<dbReference type="SUPFAM" id="SSF51905">
    <property type="entry name" value="FAD/NAD(P)-binding domain"/>
    <property type="match status" value="2"/>
</dbReference>
<reference evidence="7 8" key="1">
    <citation type="submission" date="2017-03" db="EMBL/GenBank/DDBJ databases">
        <authorList>
            <person name="Afonso C.L."/>
            <person name="Miller P.J."/>
            <person name="Scott M.A."/>
            <person name="Spackman E."/>
            <person name="Goraichik I."/>
            <person name="Dimitrov K.M."/>
            <person name="Suarez D.L."/>
            <person name="Swayne D.E."/>
        </authorList>
    </citation>
    <scope>NUCLEOTIDE SEQUENCE [LARGE SCALE GENOMIC DNA]</scope>
    <source>
        <strain evidence="7 8">CECT 7971</strain>
    </source>
</reference>
<evidence type="ECO:0000313" key="8">
    <source>
        <dbReference type="Proteomes" id="UP000193307"/>
    </source>
</evidence>
<dbReference type="PANTHER" id="PTHR43557:SF2">
    <property type="entry name" value="RIESKE DOMAIN-CONTAINING PROTEIN-RELATED"/>
    <property type="match status" value="1"/>
</dbReference>
<evidence type="ECO:0000256" key="3">
    <source>
        <dbReference type="ARBA" id="ARBA00022827"/>
    </source>
</evidence>
<dbReference type="InterPro" id="IPR036188">
    <property type="entry name" value="FAD/NAD-bd_sf"/>
</dbReference>
<keyword evidence="2" id="KW-0285">Flavoprotein</keyword>